<keyword evidence="2" id="KW-1185">Reference proteome</keyword>
<gene>
    <name evidence="1" type="ORF">IQ10_00320</name>
</gene>
<accession>A0A562QT80</accession>
<reference evidence="1 2" key="1">
    <citation type="journal article" date="2015" name="Stand. Genomic Sci.">
        <title>Genomic Encyclopedia of Bacterial and Archaeal Type Strains, Phase III: the genomes of soil and plant-associated and newly described type strains.</title>
        <authorList>
            <person name="Whitman W.B."/>
            <person name="Woyke T."/>
            <person name="Klenk H.P."/>
            <person name="Zhou Y."/>
            <person name="Lilburn T.G."/>
            <person name="Beck B.J."/>
            <person name="De Vos P."/>
            <person name="Vandamme P."/>
            <person name="Eisen J.A."/>
            <person name="Garrity G."/>
            <person name="Hugenholtz P."/>
            <person name="Kyrpides N.C."/>
        </authorList>
    </citation>
    <scope>NUCLEOTIDE SEQUENCE [LARGE SCALE GENOMIC DNA]</scope>
    <source>
        <strain evidence="1 2">CGMCC 1.10116</strain>
    </source>
</reference>
<protein>
    <submittedName>
        <fullName evidence="1">Competence protein ComK</fullName>
    </submittedName>
</protein>
<organism evidence="1 2">
    <name type="scientific">Halalkalibacter nanhaiisediminis</name>
    <dbReference type="NCBI Taxonomy" id="688079"/>
    <lineage>
        <taxon>Bacteria</taxon>
        <taxon>Bacillati</taxon>
        <taxon>Bacillota</taxon>
        <taxon>Bacilli</taxon>
        <taxon>Bacillales</taxon>
        <taxon>Bacillaceae</taxon>
        <taxon>Halalkalibacter</taxon>
    </lineage>
</organism>
<name>A0A562QT80_9BACI</name>
<proteinExistence type="predicted"/>
<sequence>MTKTILHTYEINKDTISLSPANHMDYDTIVQERNQKYYVKKTPIQLIEQACLEGGATYDGRRVAVTYQTGAQSKVPIPIHPLEQIFAFPTHSPKLQECSWIFYHHIKAIKPNPKAPNQTIITFRNYKEITVDVSYNALERQIHRTAYCIVRFTNRYDEPPMFG</sequence>
<comment type="caution">
    <text evidence="1">The sequence shown here is derived from an EMBL/GenBank/DDBJ whole genome shotgun (WGS) entry which is preliminary data.</text>
</comment>
<dbReference type="InterPro" id="IPR010461">
    <property type="entry name" value="ComK"/>
</dbReference>
<dbReference type="Pfam" id="PF06338">
    <property type="entry name" value="ComK"/>
    <property type="match status" value="1"/>
</dbReference>
<evidence type="ECO:0000313" key="1">
    <source>
        <dbReference type="EMBL" id="TWI59897.1"/>
    </source>
</evidence>
<dbReference type="Proteomes" id="UP000315711">
    <property type="component" value="Unassembled WGS sequence"/>
</dbReference>
<dbReference type="EMBL" id="VLKZ01000001">
    <property type="protein sequence ID" value="TWI59897.1"/>
    <property type="molecule type" value="Genomic_DNA"/>
</dbReference>
<evidence type="ECO:0000313" key="2">
    <source>
        <dbReference type="Proteomes" id="UP000315711"/>
    </source>
</evidence>
<dbReference type="OrthoDB" id="2417337at2"/>
<dbReference type="AlphaFoldDB" id="A0A562QT80"/>
<dbReference type="GO" id="GO:0030420">
    <property type="term" value="P:establishment of competence for transformation"/>
    <property type="evidence" value="ECO:0007669"/>
    <property type="project" value="InterPro"/>
</dbReference>
<dbReference type="RefSeq" id="WP_144448720.1">
    <property type="nucleotide sequence ID" value="NZ_VLKZ01000001.1"/>
</dbReference>